<organism evidence="2 3">
    <name type="scientific">Caligus rogercresseyi</name>
    <name type="common">Sea louse</name>
    <dbReference type="NCBI Taxonomy" id="217165"/>
    <lineage>
        <taxon>Eukaryota</taxon>
        <taxon>Metazoa</taxon>
        <taxon>Ecdysozoa</taxon>
        <taxon>Arthropoda</taxon>
        <taxon>Crustacea</taxon>
        <taxon>Multicrustacea</taxon>
        <taxon>Hexanauplia</taxon>
        <taxon>Copepoda</taxon>
        <taxon>Siphonostomatoida</taxon>
        <taxon>Caligidae</taxon>
        <taxon>Caligus</taxon>
    </lineage>
</organism>
<dbReference type="OrthoDB" id="10610789at2759"/>
<proteinExistence type="predicted"/>
<protein>
    <submittedName>
        <fullName evidence="2">Uncharacterized protein</fullName>
    </submittedName>
</protein>
<dbReference type="EMBL" id="CP045905">
    <property type="protein sequence ID" value="QQP37095.1"/>
    <property type="molecule type" value="Genomic_DNA"/>
</dbReference>
<evidence type="ECO:0000313" key="3">
    <source>
        <dbReference type="Proteomes" id="UP000595437"/>
    </source>
</evidence>
<accession>A0A7T8GT53</accession>
<keyword evidence="3" id="KW-1185">Reference proteome</keyword>
<gene>
    <name evidence="2" type="ORF">FKW44_022408</name>
</gene>
<keyword evidence="1" id="KW-1133">Transmembrane helix</keyword>
<keyword evidence="1" id="KW-0812">Transmembrane</keyword>
<dbReference type="Proteomes" id="UP000595437">
    <property type="component" value="Chromosome 16"/>
</dbReference>
<evidence type="ECO:0000313" key="2">
    <source>
        <dbReference type="EMBL" id="QQP37095.1"/>
    </source>
</evidence>
<feature type="transmembrane region" description="Helical" evidence="1">
    <location>
        <begin position="110"/>
        <end position="134"/>
    </location>
</feature>
<sequence>MTVNRHSLRFMFEFIANPEPHTLTWEILDTNNRSLVYSKSESEIRLTGHNKYLASLLIDLSNVTVCDYSLIVENTEGFIKESAQTELKDLNTAEEDGEDEEDEVSSSTQWSLIVGILVAMCLLTTVGVIFFIAIRRCNYSKGVFYSAPRDATS</sequence>
<name>A0A7T8GT53_CALRO</name>
<reference evidence="3" key="1">
    <citation type="submission" date="2021-01" db="EMBL/GenBank/DDBJ databases">
        <title>Caligus Genome Assembly.</title>
        <authorList>
            <person name="Gallardo-Escarate C."/>
        </authorList>
    </citation>
    <scope>NUCLEOTIDE SEQUENCE [LARGE SCALE GENOMIC DNA]</scope>
</reference>
<keyword evidence="1" id="KW-0472">Membrane</keyword>
<dbReference type="AlphaFoldDB" id="A0A7T8GT53"/>
<evidence type="ECO:0000256" key="1">
    <source>
        <dbReference type="SAM" id="Phobius"/>
    </source>
</evidence>